<dbReference type="InterPro" id="IPR000198">
    <property type="entry name" value="RhoGAP_dom"/>
</dbReference>
<organism evidence="3">
    <name type="scientific">Sarcoptes scabiei</name>
    <name type="common">Itch mite</name>
    <name type="synonym">Acarus scabiei</name>
    <dbReference type="NCBI Taxonomy" id="52283"/>
    <lineage>
        <taxon>Eukaryota</taxon>
        <taxon>Metazoa</taxon>
        <taxon>Ecdysozoa</taxon>
        <taxon>Arthropoda</taxon>
        <taxon>Chelicerata</taxon>
        <taxon>Arachnida</taxon>
        <taxon>Acari</taxon>
        <taxon>Acariformes</taxon>
        <taxon>Sarcoptiformes</taxon>
        <taxon>Astigmata</taxon>
        <taxon>Psoroptidia</taxon>
        <taxon>Sarcoptoidea</taxon>
        <taxon>Sarcoptidae</taxon>
        <taxon>Sarcoptinae</taxon>
        <taxon>Sarcoptes</taxon>
    </lineage>
</organism>
<evidence type="ECO:0000313" key="3">
    <source>
        <dbReference type="EMBL" id="KAF7493285.1"/>
    </source>
</evidence>
<dbReference type="SUPFAM" id="SSF48350">
    <property type="entry name" value="GTPase activation domain, GAP"/>
    <property type="match status" value="1"/>
</dbReference>
<gene>
    <name evidence="3" type="ORF">SSS_5112</name>
</gene>
<feature type="domain" description="Rho-GAP" evidence="2">
    <location>
        <begin position="45"/>
        <end position="236"/>
    </location>
</feature>
<reference evidence="4" key="3">
    <citation type="submission" date="2022-06" db="UniProtKB">
        <authorList>
            <consortium name="EnsemblMetazoa"/>
        </authorList>
    </citation>
    <scope>IDENTIFICATION</scope>
</reference>
<evidence type="ECO:0000313" key="4">
    <source>
        <dbReference type="EnsemblMetazoa" id="KAF7493285.1"/>
    </source>
</evidence>
<dbReference type="Proteomes" id="UP000070412">
    <property type="component" value="Unassembled WGS sequence"/>
</dbReference>
<dbReference type="PANTHER" id="PTHR23179:SF27">
    <property type="entry name" value="RHO GTPASE ACTIVATING PROTEIN AT 71E, ISOFORM D"/>
    <property type="match status" value="1"/>
</dbReference>
<dbReference type="Gene3D" id="1.10.555.10">
    <property type="entry name" value="Rho GTPase activation protein"/>
    <property type="match status" value="1"/>
</dbReference>
<name>A0A834RAQ4_SARSC</name>
<reference evidence="3" key="2">
    <citation type="submission" date="2020-01" db="EMBL/GenBank/DDBJ databases">
        <authorList>
            <person name="Korhonen P.K.K."/>
            <person name="Guangxu M.G."/>
            <person name="Wang T.W."/>
            <person name="Stroehlein A.J.S."/>
            <person name="Young N.D."/>
            <person name="Ang C.-S.A."/>
            <person name="Fernando D.W.F."/>
            <person name="Lu H.L."/>
            <person name="Taylor S.T."/>
            <person name="Ehtesham M.E.M."/>
            <person name="Najaraj S.H.N."/>
            <person name="Harsha G.H.G."/>
            <person name="Madugundu A.M."/>
            <person name="Renuse S.R."/>
            <person name="Holt D.H."/>
            <person name="Pandey A.P."/>
            <person name="Papenfuss A.P."/>
            <person name="Gasser R.B.G."/>
            <person name="Fischer K.F."/>
        </authorList>
    </citation>
    <scope>NUCLEOTIDE SEQUENCE</scope>
    <source>
        <strain evidence="3">SSS_KF_BRIS2020</strain>
    </source>
</reference>
<evidence type="ECO:0000256" key="1">
    <source>
        <dbReference type="SAM" id="MobiDB-lite"/>
    </source>
</evidence>
<evidence type="ECO:0000313" key="5">
    <source>
        <dbReference type="Proteomes" id="UP000070412"/>
    </source>
</evidence>
<dbReference type="AlphaFoldDB" id="A0A834RAQ4"/>
<sequence length="596" mass="68002">MPAIMMASIARRVATSSLCGMSPNGQSSNSPLPYPYRIEKVKFGAPLENVCCTHNDIPSPLLVMILKLHKEAPFKKDVFRAPGNQANMRKLIQFLQNGRLVNIENFSVHTIASVLKKFLRKLPSGIFGLQNERRLFEMFICSTDYEAKCKEMQRILYQLPTVTQHLLVLLFGTFFSIVNSRSTGMSSESLSISVAPSFFHTCIPDGNKFAKIEDVQRFKIASSIIKFMIDNFGVCNLFGKENYEYYARITRRVLNVEESWTFAFKYPSEELVPAKTCLSLEKEWVKTESRKWNLPDFHLNDHSKGLGVHNECNNQTASRELCCPMSQPSSLQPSQIECSDVQSPMMANPNYQPRLSISLEDDIIKFYNHQEEPSSSSVELIHNQTLSPSSILTLMQQIDCKNQSPSLMLDHQIDENDGNHSNIQYFMPSSSVNKNGNRLEHLKNVNQYAESTKSLSFLPIVHERQTQRMIIRSEWFLKQKENCSNQLFPNSQRSQTLNATKVLIRKTSSKEKRAARRLSLKKEKKIESLQNVSNQGPINSSVCNDQQKNSKQNESLGSDNNDNVHLQTSIKKMTESDCTNCNVRQVNIKYSYKNKS</sequence>
<dbReference type="Pfam" id="PF00620">
    <property type="entry name" value="RhoGAP"/>
    <property type="match status" value="1"/>
</dbReference>
<dbReference type="GO" id="GO:0007165">
    <property type="term" value="P:signal transduction"/>
    <property type="evidence" value="ECO:0007669"/>
    <property type="project" value="InterPro"/>
</dbReference>
<protein>
    <submittedName>
        <fullName evidence="3">Rho GTPase-activating protein 20</fullName>
    </submittedName>
</protein>
<dbReference type="FunFam" id="1.10.555.10:FF:000032">
    <property type="entry name" value="Uncharacterized protein, isoform E"/>
    <property type="match status" value="1"/>
</dbReference>
<dbReference type="PANTHER" id="PTHR23179">
    <property type="entry name" value="T-CELL ACTIVATION RHO GTPASE ACTIVATING PROTEIN-RELATED"/>
    <property type="match status" value="1"/>
</dbReference>
<dbReference type="EMBL" id="WVUK01000056">
    <property type="protein sequence ID" value="KAF7493285.1"/>
    <property type="molecule type" value="Genomic_DNA"/>
</dbReference>
<reference evidence="5" key="1">
    <citation type="journal article" date="2020" name="PLoS Negl. Trop. Dis.">
        <title>High-quality nuclear genome for Sarcoptes scabiei-A critical resource for a neglected parasite.</title>
        <authorList>
            <person name="Korhonen P.K."/>
            <person name="Gasser R.B."/>
            <person name="Ma G."/>
            <person name="Wang T."/>
            <person name="Stroehlein A.J."/>
            <person name="Young N.D."/>
            <person name="Ang C.S."/>
            <person name="Fernando D.D."/>
            <person name="Lu H.C."/>
            <person name="Taylor S."/>
            <person name="Reynolds S.L."/>
            <person name="Mofiz E."/>
            <person name="Najaraj S.H."/>
            <person name="Gowda H."/>
            <person name="Madugundu A."/>
            <person name="Renuse S."/>
            <person name="Holt D."/>
            <person name="Pandey A."/>
            <person name="Papenfuss A.T."/>
            <person name="Fischer K."/>
        </authorList>
    </citation>
    <scope>NUCLEOTIDE SEQUENCE [LARGE SCALE GENOMIC DNA]</scope>
</reference>
<dbReference type="GO" id="GO:0005096">
    <property type="term" value="F:GTPase activator activity"/>
    <property type="evidence" value="ECO:0007669"/>
    <property type="project" value="TreeGrafter"/>
</dbReference>
<keyword evidence="5" id="KW-1185">Reference proteome</keyword>
<proteinExistence type="predicted"/>
<feature type="compositionally biased region" description="Polar residues" evidence="1">
    <location>
        <begin position="530"/>
        <end position="563"/>
    </location>
</feature>
<evidence type="ECO:0000259" key="2">
    <source>
        <dbReference type="PROSITE" id="PS50238"/>
    </source>
</evidence>
<dbReference type="PROSITE" id="PS50238">
    <property type="entry name" value="RHOGAP"/>
    <property type="match status" value="1"/>
</dbReference>
<dbReference type="SMART" id="SM00324">
    <property type="entry name" value="RhoGAP"/>
    <property type="match status" value="1"/>
</dbReference>
<accession>A0A834RAQ4</accession>
<feature type="region of interest" description="Disordered" evidence="1">
    <location>
        <begin position="520"/>
        <end position="563"/>
    </location>
</feature>
<dbReference type="OrthoDB" id="9994905at2759"/>
<dbReference type="EnsemblMetazoa" id="SSS_5112s_mrna">
    <property type="protein sequence ID" value="KAF7493285.1"/>
    <property type="gene ID" value="SSS_5112"/>
</dbReference>
<dbReference type="InterPro" id="IPR008936">
    <property type="entry name" value="Rho_GTPase_activation_prot"/>
</dbReference>